<evidence type="ECO:0000313" key="3">
    <source>
        <dbReference type="Proteomes" id="UP000034544"/>
    </source>
</evidence>
<evidence type="ECO:0000256" key="1">
    <source>
        <dbReference type="SAM" id="Phobius"/>
    </source>
</evidence>
<keyword evidence="1" id="KW-0472">Membrane</keyword>
<gene>
    <name evidence="2" type="ORF">UU59_C0006G0024</name>
</gene>
<comment type="caution">
    <text evidence="2">The sequence shown here is derived from an EMBL/GenBank/DDBJ whole genome shotgun (WGS) entry which is preliminary data.</text>
</comment>
<name>A0A0G0W621_UNCKA</name>
<organism evidence="2 3">
    <name type="scientific">candidate division WWE3 bacterium GW2011_GWE1_41_27</name>
    <dbReference type="NCBI Taxonomy" id="1619131"/>
    <lineage>
        <taxon>Bacteria</taxon>
        <taxon>Katanobacteria</taxon>
    </lineage>
</organism>
<dbReference type="AlphaFoldDB" id="A0A0G0W621"/>
<evidence type="ECO:0000313" key="2">
    <source>
        <dbReference type="EMBL" id="KKS07492.1"/>
    </source>
</evidence>
<feature type="transmembrane region" description="Helical" evidence="1">
    <location>
        <begin position="337"/>
        <end position="361"/>
    </location>
</feature>
<dbReference type="EMBL" id="LCBF01000006">
    <property type="protein sequence ID" value="KKS07492.1"/>
    <property type="molecule type" value="Genomic_DNA"/>
</dbReference>
<feature type="transmembrane region" description="Helical" evidence="1">
    <location>
        <begin position="215"/>
        <end position="233"/>
    </location>
</feature>
<feature type="transmembrane region" description="Helical" evidence="1">
    <location>
        <begin position="20"/>
        <end position="37"/>
    </location>
</feature>
<feature type="transmembrane region" description="Helical" evidence="1">
    <location>
        <begin position="140"/>
        <end position="161"/>
    </location>
</feature>
<accession>A0A0G0W621</accession>
<keyword evidence="1" id="KW-1133">Transmembrane helix</keyword>
<protein>
    <recommendedName>
        <fullName evidence="4">Membrane protein 6-pyruvoyl-tetrahydropterin synthase-related domain-containing protein</fullName>
    </recommendedName>
</protein>
<reference evidence="2 3" key="1">
    <citation type="journal article" date="2015" name="Nature">
        <title>rRNA introns, odd ribosomes, and small enigmatic genomes across a large radiation of phyla.</title>
        <authorList>
            <person name="Brown C.T."/>
            <person name="Hug L.A."/>
            <person name="Thomas B.C."/>
            <person name="Sharon I."/>
            <person name="Castelle C.J."/>
            <person name="Singh A."/>
            <person name="Wilkins M.J."/>
            <person name="Williams K.H."/>
            <person name="Banfield J.F."/>
        </authorList>
    </citation>
    <scope>NUCLEOTIDE SEQUENCE [LARGE SCALE GENOMIC DNA]</scope>
</reference>
<proteinExistence type="predicted"/>
<evidence type="ECO:0008006" key="4">
    <source>
        <dbReference type="Google" id="ProtNLM"/>
    </source>
</evidence>
<feature type="transmembrane region" description="Helical" evidence="1">
    <location>
        <begin position="245"/>
        <end position="270"/>
    </location>
</feature>
<feature type="transmembrane region" description="Helical" evidence="1">
    <location>
        <begin position="712"/>
        <end position="732"/>
    </location>
</feature>
<feature type="transmembrane region" description="Helical" evidence="1">
    <location>
        <begin position="413"/>
        <end position="433"/>
    </location>
</feature>
<feature type="transmembrane region" description="Helical" evidence="1">
    <location>
        <begin position="381"/>
        <end position="401"/>
    </location>
</feature>
<feature type="transmembrane region" description="Helical" evidence="1">
    <location>
        <begin position="106"/>
        <end position="128"/>
    </location>
</feature>
<sequence length="745" mass="84572">MIGHYQKMLLLFCRRNKSLIIRYTIFLVVALAPLLWFQSQLKYDIVGRGDFVTFFDVKRSFFSQFSVYDINTYNGWYSSFSVASLFPKGLLFLAFSAVGLNGPLSAAIYISILVFVSQISLFSLLRYLGFKLNKRSSGDSFILVGSCVLYATSPFFLSLISPGHVDALINYSLLPAIIMLVDKVLEDRKVVYKDVFALFCIFTLTSPSFSNVGVFYVNLITIFLYGIIFSAIFRKDIRQFVSKMFLVFLLLFLSNSWWILSFLPILPIYANLNDLTSLTSGLEVASKNASILSILSGQINSVGESRNYVSFAYLTIFPILIIFSLIGLIAKRGKYLILFLSLLIISIYISKGTNYPLPAMFNWFYDNVFGFKVFRRPISKYYGVFVFSTVTLSYLGALIMSSKSRLFSLATNMIYLFALVLSAYSFVMYRPLWEGLNIPKYYFESKAYLDGDTVGNIFMIPAPNNGSKYKFNAALNNYLGTDFLPNVWGYSILSPLRKGIGPNLPYRGIGENLYKDIITSGTSICSDARDLGVTHIAVREDVESDIPTSLYKDLLSRNYDISEAHTFETENGAISLYSLREECTKPLLYLNFGVIEFHKIGPLKYKIQIKNLNYESELVFLKNYDKDWLLFPDKKSYDSGTISTNDFFDARDLTYAFTKPTLNDTHFVANEYANGWIIDPLQLKDTCQDCISTNESGGTDINLILYYRSQSYLYVGLVVWAGVFIALISYSIREKLVQGKLLKKG</sequence>
<keyword evidence="1" id="KW-0812">Transmembrane</keyword>
<feature type="transmembrane region" description="Helical" evidence="1">
    <location>
        <begin position="311"/>
        <end position="330"/>
    </location>
</feature>
<dbReference type="Proteomes" id="UP000034544">
    <property type="component" value="Unassembled WGS sequence"/>
</dbReference>